<proteinExistence type="inferred from homology"/>
<feature type="binding site" evidence="16">
    <location>
        <position position="51"/>
    </location>
    <ligand>
        <name>S-adenosyl-L-methionine</name>
        <dbReference type="ChEBI" id="CHEBI:59789"/>
        <label>1</label>
    </ligand>
</feature>
<dbReference type="InterPro" id="IPR006638">
    <property type="entry name" value="Elp3/MiaA/NifB-like_rSAM"/>
</dbReference>
<comment type="pathway">
    <text evidence="2 15">Porphyrin-containing compound metabolism; protoporphyrin-IX biosynthesis; protoporphyrinogen-IX from coproporphyrinogen-III (AdoMet route): step 1/1.</text>
</comment>
<keyword evidence="8 15" id="KW-0479">Metal-binding</keyword>
<keyword evidence="7 15" id="KW-0949">S-adenosyl-L-methionine</keyword>
<sequence>MLKPDLGLVKKYNKPGPRYTSYPTAPQFSDAVDLEDLRHEASLETGPLSLYFHIPFCQSLCNFCGCTKIISRGREPADAYLDQLEQEIDVYLETSQPGRLVQQLHFGGGTPNYLTPDQIDRFSDYLHKNFTFADDAEISAELDPRRLTKEHISAFRRLGVNRVSFGMQDILLKTQEAVNRVQSDEQNRQAIQWAREADINSLNIDLIYGLPYQTPETIRTTIRHVLQYDPDRLAIFSYAHVPWIATAQKILDRHGLPSAEAKIKMLGVIIQELTSSGYQYIGMDHFAKVDDSLAVAQRNKTMQRDFQGYSTFKDVEICAFGISSISQTANSYRQNVKDLEQYTAKLSVDQFPTEKGYILTEDDRIRRTTIMRLMCDHSLDYTQLSSDLAIDFKEYFADELHSFTEMERDGLLTTSDNKLQVTPQGTLFIRNIAMHFDAHLAQSSARHSRTV</sequence>
<dbReference type="Gene3D" id="1.10.10.920">
    <property type="match status" value="1"/>
</dbReference>
<evidence type="ECO:0000256" key="7">
    <source>
        <dbReference type="ARBA" id="ARBA00022691"/>
    </source>
</evidence>
<keyword evidence="10 15" id="KW-0408">Iron</keyword>
<dbReference type="SUPFAM" id="SSF102114">
    <property type="entry name" value="Radical SAM enzymes"/>
    <property type="match status" value="1"/>
</dbReference>
<dbReference type="RefSeq" id="WP_105043495.1">
    <property type="nucleotide sequence ID" value="NZ_MQWA01000001.1"/>
</dbReference>
<dbReference type="GO" id="GO:0046872">
    <property type="term" value="F:metal ion binding"/>
    <property type="evidence" value="ECO:0007669"/>
    <property type="project" value="UniProtKB-KW"/>
</dbReference>
<feature type="binding site" evidence="16">
    <location>
        <position position="205"/>
    </location>
    <ligand>
        <name>S-adenosyl-L-methionine</name>
        <dbReference type="ChEBI" id="CHEBI:59789"/>
        <label>2</label>
    </ligand>
</feature>
<feature type="binding site" evidence="17">
    <location>
        <position position="61"/>
    </location>
    <ligand>
        <name>[4Fe-4S] cluster</name>
        <dbReference type="ChEBI" id="CHEBI:49883"/>
        <note>4Fe-4S-S-AdoMet</note>
    </ligand>
</feature>
<feature type="binding site" evidence="16">
    <location>
        <begin position="63"/>
        <end position="65"/>
    </location>
    <ligand>
        <name>S-adenosyl-L-methionine</name>
        <dbReference type="ChEBI" id="CHEBI:59789"/>
        <label>2</label>
    </ligand>
</feature>
<dbReference type="SMART" id="SM00729">
    <property type="entry name" value="Elp3"/>
    <property type="match status" value="1"/>
</dbReference>
<evidence type="ECO:0000256" key="9">
    <source>
        <dbReference type="ARBA" id="ARBA00023002"/>
    </source>
</evidence>
<dbReference type="Pfam" id="PF04055">
    <property type="entry name" value="Radical_SAM"/>
    <property type="match status" value="1"/>
</dbReference>
<dbReference type="EC" id="1.3.98.3" evidence="15"/>
<protein>
    <recommendedName>
        <fullName evidence="15">Coproporphyrinogen-III oxidase</fullName>
        <ecNumber evidence="15">1.3.98.3</ecNumber>
    </recommendedName>
</protein>
<gene>
    <name evidence="19" type="ORF">BSZ32_11215</name>
</gene>
<comment type="cofactor">
    <cofactor evidence="15 17">
        <name>[4Fe-4S] cluster</name>
        <dbReference type="ChEBI" id="CHEBI:49883"/>
    </cofactor>
    <text evidence="15 17">Binds 1 [4Fe-4S] cluster. The cluster is coordinated with 3 cysteines and an exchangeable S-adenosyl-L-methionine.</text>
</comment>
<name>A0A2S7U1X4_9BACT</name>
<feature type="binding site" evidence="16">
    <location>
        <position position="168"/>
    </location>
    <ligand>
        <name>S-adenosyl-L-methionine</name>
        <dbReference type="ChEBI" id="CHEBI:59789"/>
        <label>2</label>
    </ligand>
</feature>
<dbReference type="PANTHER" id="PTHR13932:SF6">
    <property type="entry name" value="OXYGEN-INDEPENDENT COPROPORPHYRINOGEN III OXIDASE"/>
    <property type="match status" value="1"/>
</dbReference>
<comment type="subunit">
    <text evidence="4">Monomer.</text>
</comment>
<comment type="subcellular location">
    <subcellularLocation>
        <location evidence="1 15">Cytoplasm</location>
    </subcellularLocation>
</comment>
<dbReference type="PIRSF" id="PIRSF000167">
    <property type="entry name" value="HemN"/>
    <property type="match status" value="1"/>
</dbReference>
<evidence type="ECO:0000259" key="18">
    <source>
        <dbReference type="PROSITE" id="PS51918"/>
    </source>
</evidence>
<evidence type="ECO:0000256" key="5">
    <source>
        <dbReference type="ARBA" id="ARBA00022485"/>
    </source>
</evidence>
<dbReference type="CDD" id="cd01335">
    <property type="entry name" value="Radical_SAM"/>
    <property type="match status" value="1"/>
</dbReference>
<keyword evidence="5 15" id="KW-0004">4Fe-4S</keyword>
<reference evidence="19 20" key="1">
    <citation type="submission" date="2016-12" db="EMBL/GenBank/DDBJ databases">
        <title>Study of bacterial adaptation to deep sea.</title>
        <authorList>
            <person name="Song J."/>
            <person name="Yoshizawa S."/>
            <person name="Kogure K."/>
        </authorList>
    </citation>
    <scope>NUCLEOTIDE SEQUENCE [LARGE SCALE GENOMIC DNA]</scope>
    <source>
        <strain evidence="19 20">SAORIC-165</strain>
    </source>
</reference>
<dbReference type="SFLD" id="SFLDG01065">
    <property type="entry name" value="anaerobic_coproporphyrinogen-I"/>
    <property type="match status" value="1"/>
</dbReference>
<evidence type="ECO:0000256" key="1">
    <source>
        <dbReference type="ARBA" id="ARBA00004496"/>
    </source>
</evidence>
<keyword evidence="11 15" id="KW-0411">Iron-sulfur</keyword>
<comment type="function">
    <text evidence="13">Involved in the heme biosynthesis. Catalyzes the anaerobic oxidative decarboxylation of propionate groups of rings A and B of coproporphyrinogen III to yield the vinyl groups in protoporphyrinogen IX.</text>
</comment>
<dbReference type="OrthoDB" id="9808022at2"/>
<dbReference type="InterPro" id="IPR004558">
    <property type="entry name" value="Coprogen_oxidase_HemN"/>
</dbReference>
<keyword evidence="12 15" id="KW-0627">Porphyrin biosynthesis</keyword>
<evidence type="ECO:0000313" key="20">
    <source>
        <dbReference type="Proteomes" id="UP000239907"/>
    </source>
</evidence>
<feature type="binding site" evidence="16">
    <location>
        <begin position="109"/>
        <end position="110"/>
    </location>
    <ligand>
        <name>S-adenosyl-L-methionine</name>
        <dbReference type="ChEBI" id="CHEBI:59789"/>
        <label>2</label>
    </ligand>
</feature>
<keyword evidence="6 15" id="KW-0963">Cytoplasm</keyword>
<dbReference type="GO" id="GO:0006782">
    <property type="term" value="P:protoporphyrinogen IX biosynthetic process"/>
    <property type="evidence" value="ECO:0007669"/>
    <property type="project" value="UniProtKB-UniPathway"/>
</dbReference>
<dbReference type="GO" id="GO:0051989">
    <property type="term" value="F:coproporphyrinogen dehydrogenase activity"/>
    <property type="evidence" value="ECO:0007669"/>
    <property type="project" value="UniProtKB-EC"/>
</dbReference>
<comment type="similarity">
    <text evidence="3 15">Belongs to the anaerobic coproporphyrinogen-III oxidase family.</text>
</comment>
<dbReference type="GO" id="GO:0004109">
    <property type="term" value="F:coproporphyrinogen oxidase activity"/>
    <property type="evidence" value="ECO:0007669"/>
    <property type="project" value="InterPro"/>
</dbReference>
<evidence type="ECO:0000256" key="13">
    <source>
        <dbReference type="ARBA" id="ARBA00024295"/>
    </source>
</evidence>
<evidence type="ECO:0000256" key="15">
    <source>
        <dbReference type="PIRNR" id="PIRNR000167"/>
    </source>
</evidence>
<dbReference type="InterPro" id="IPR010723">
    <property type="entry name" value="HemN_C"/>
</dbReference>
<evidence type="ECO:0000256" key="2">
    <source>
        <dbReference type="ARBA" id="ARBA00004785"/>
    </source>
</evidence>
<feature type="binding site" evidence="17">
    <location>
        <position position="57"/>
    </location>
    <ligand>
        <name>[4Fe-4S] cluster</name>
        <dbReference type="ChEBI" id="CHEBI:49883"/>
        <note>4Fe-4S-S-AdoMet</note>
    </ligand>
</feature>
<comment type="caution">
    <text evidence="19">The sequence shown here is derived from an EMBL/GenBank/DDBJ whole genome shotgun (WGS) entry which is preliminary data.</text>
</comment>
<evidence type="ECO:0000256" key="16">
    <source>
        <dbReference type="PIRSR" id="PIRSR000167-1"/>
    </source>
</evidence>
<dbReference type="FunFam" id="1.10.10.920:FF:000001">
    <property type="entry name" value="Coproporphyrinogen-III oxidase"/>
    <property type="match status" value="1"/>
</dbReference>
<evidence type="ECO:0000256" key="11">
    <source>
        <dbReference type="ARBA" id="ARBA00023014"/>
    </source>
</evidence>
<feature type="binding site" evidence="16">
    <location>
        <position position="141"/>
    </location>
    <ligand>
        <name>S-adenosyl-L-methionine</name>
        <dbReference type="ChEBI" id="CHEBI:59789"/>
        <label>1</label>
    </ligand>
</feature>
<dbReference type="SFLD" id="SFLDS00029">
    <property type="entry name" value="Radical_SAM"/>
    <property type="match status" value="1"/>
</dbReference>
<dbReference type="GO" id="GO:0051539">
    <property type="term" value="F:4 iron, 4 sulfur cluster binding"/>
    <property type="evidence" value="ECO:0007669"/>
    <property type="project" value="UniProtKB-KW"/>
</dbReference>
<evidence type="ECO:0000256" key="10">
    <source>
        <dbReference type="ARBA" id="ARBA00023004"/>
    </source>
</evidence>
<evidence type="ECO:0000256" key="17">
    <source>
        <dbReference type="PIRSR" id="PIRSR000167-2"/>
    </source>
</evidence>
<comment type="catalytic activity">
    <reaction evidence="14 15">
        <text>coproporphyrinogen III + 2 S-adenosyl-L-methionine = protoporphyrinogen IX + 2 5'-deoxyadenosine + 2 L-methionine + 2 CO2</text>
        <dbReference type="Rhea" id="RHEA:15425"/>
        <dbReference type="ChEBI" id="CHEBI:16526"/>
        <dbReference type="ChEBI" id="CHEBI:17319"/>
        <dbReference type="ChEBI" id="CHEBI:57307"/>
        <dbReference type="ChEBI" id="CHEBI:57309"/>
        <dbReference type="ChEBI" id="CHEBI:57844"/>
        <dbReference type="ChEBI" id="CHEBI:59789"/>
        <dbReference type="EC" id="1.3.98.3"/>
    </reaction>
</comment>
<keyword evidence="20" id="KW-1185">Reference proteome</keyword>
<feature type="binding site" evidence="16">
    <location>
        <position position="180"/>
    </location>
    <ligand>
        <name>S-adenosyl-L-methionine</name>
        <dbReference type="ChEBI" id="CHEBI:59789"/>
        <label>2</label>
    </ligand>
</feature>
<feature type="binding site" evidence="16">
    <location>
        <position position="239"/>
    </location>
    <ligand>
        <name>S-adenosyl-L-methionine</name>
        <dbReference type="ChEBI" id="CHEBI:59789"/>
        <label>2</label>
    </ligand>
</feature>
<dbReference type="Gene3D" id="3.80.30.20">
    <property type="entry name" value="tm_1862 like domain"/>
    <property type="match status" value="1"/>
</dbReference>
<dbReference type="PANTHER" id="PTHR13932">
    <property type="entry name" value="COPROPORPHYRINIGEN III OXIDASE"/>
    <property type="match status" value="1"/>
</dbReference>
<evidence type="ECO:0000313" key="19">
    <source>
        <dbReference type="EMBL" id="PQJ29005.1"/>
    </source>
</evidence>
<feature type="binding site" evidence="16">
    <location>
        <position position="325"/>
    </location>
    <ligand>
        <name>S-adenosyl-L-methionine</name>
        <dbReference type="ChEBI" id="CHEBI:59789"/>
        <label>1</label>
    </ligand>
</feature>
<accession>A0A2S7U1X4</accession>
<dbReference type="SFLD" id="SFLDG01082">
    <property type="entry name" value="B12-binding_domain_containing"/>
    <property type="match status" value="1"/>
</dbReference>
<dbReference type="EMBL" id="MQWA01000001">
    <property type="protein sequence ID" value="PQJ29005.1"/>
    <property type="molecule type" value="Genomic_DNA"/>
</dbReference>
<organism evidence="19 20">
    <name type="scientific">Rubritalea profundi</name>
    <dbReference type="NCBI Taxonomy" id="1658618"/>
    <lineage>
        <taxon>Bacteria</taxon>
        <taxon>Pseudomonadati</taxon>
        <taxon>Verrucomicrobiota</taxon>
        <taxon>Verrucomicrobiia</taxon>
        <taxon>Verrucomicrobiales</taxon>
        <taxon>Rubritaleaceae</taxon>
        <taxon>Rubritalea</taxon>
    </lineage>
</organism>
<dbReference type="NCBIfam" id="TIGR00538">
    <property type="entry name" value="hemN"/>
    <property type="match status" value="1"/>
</dbReference>
<dbReference type="AlphaFoldDB" id="A0A2S7U1X4"/>
<feature type="binding site" evidence="17">
    <location>
        <position position="64"/>
    </location>
    <ligand>
        <name>[4Fe-4S] cluster</name>
        <dbReference type="ChEBI" id="CHEBI:49883"/>
        <note>4Fe-4S-S-AdoMet</note>
    </ligand>
</feature>
<dbReference type="InterPro" id="IPR034505">
    <property type="entry name" value="Coproporphyrinogen-III_oxidase"/>
</dbReference>
<dbReference type="UniPathway" id="UPA00251">
    <property type="reaction ID" value="UER00323"/>
</dbReference>
<feature type="binding site" evidence="16">
    <location>
        <position position="108"/>
    </location>
    <ligand>
        <name>S-adenosyl-L-methionine</name>
        <dbReference type="ChEBI" id="CHEBI:59789"/>
        <label>1</label>
    </ligand>
</feature>
<evidence type="ECO:0000256" key="8">
    <source>
        <dbReference type="ARBA" id="ARBA00022723"/>
    </source>
</evidence>
<evidence type="ECO:0000256" key="6">
    <source>
        <dbReference type="ARBA" id="ARBA00022490"/>
    </source>
</evidence>
<dbReference type="InterPro" id="IPR007197">
    <property type="entry name" value="rSAM"/>
</dbReference>
<evidence type="ECO:0000256" key="14">
    <source>
        <dbReference type="ARBA" id="ARBA00048321"/>
    </source>
</evidence>
<keyword evidence="9 15" id="KW-0560">Oxidoreductase</keyword>
<dbReference type="PROSITE" id="PS51918">
    <property type="entry name" value="RADICAL_SAM"/>
    <property type="match status" value="1"/>
</dbReference>
<feature type="domain" description="Radical SAM core" evidence="18">
    <location>
        <begin position="42"/>
        <end position="279"/>
    </location>
</feature>
<dbReference type="InterPro" id="IPR023404">
    <property type="entry name" value="rSAM_horseshoe"/>
</dbReference>
<dbReference type="Proteomes" id="UP000239907">
    <property type="component" value="Unassembled WGS sequence"/>
</dbReference>
<evidence type="ECO:0000256" key="4">
    <source>
        <dbReference type="ARBA" id="ARBA00011245"/>
    </source>
</evidence>
<dbReference type="GO" id="GO:0005737">
    <property type="term" value="C:cytoplasm"/>
    <property type="evidence" value="ECO:0007669"/>
    <property type="project" value="UniProtKB-SubCell"/>
</dbReference>
<evidence type="ECO:0000256" key="3">
    <source>
        <dbReference type="ARBA" id="ARBA00005493"/>
    </source>
</evidence>
<dbReference type="InterPro" id="IPR058240">
    <property type="entry name" value="rSAM_sf"/>
</dbReference>
<evidence type="ECO:0000256" key="12">
    <source>
        <dbReference type="ARBA" id="ARBA00023244"/>
    </source>
</evidence>
<dbReference type="Pfam" id="PF06969">
    <property type="entry name" value="HemN_C"/>
    <property type="match status" value="1"/>
</dbReference>